<accession>A0ACB5T455</accession>
<reference evidence="1" key="1">
    <citation type="submission" date="2023-04" db="EMBL/GenBank/DDBJ databases">
        <title>Ambrosiozyma monospora NBRC 10751.</title>
        <authorList>
            <person name="Ichikawa N."/>
            <person name="Sato H."/>
            <person name="Tonouchi N."/>
        </authorList>
    </citation>
    <scope>NUCLEOTIDE SEQUENCE</scope>
    <source>
        <strain evidence="1">NBRC 10751</strain>
    </source>
</reference>
<comment type="caution">
    <text evidence="1">The sequence shown here is derived from an EMBL/GenBank/DDBJ whole genome shotgun (WGS) entry which is preliminary data.</text>
</comment>
<proteinExistence type="predicted"/>
<keyword evidence="2" id="KW-1185">Reference proteome</keyword>
<sequence length="115" mass="12211">MTLSSPSSSATITHGNTTTIIPSKSSITSSHEFIMANYDSVKATFFSEFLSFGNTSNYIYFTTTTYGNSTSLVELTGSGDQLAWVPTSFLGTGTVDMTDQVPTAGSVFNIGDVLH</sequence>
<gene>
    <name evidence="1" type="ORF">Amon02_000480100</name>
</gene>
<name>A0ACB5T455_AMBMO</name>
<protein>
    <submittedName>
        <fullName evidence="1">Unnamed protein product</fullName>
    </submittedName>
</protein>
<evidence type="ECO:0000313" key="1">
    <source>
        <dbReference type="EMBL" id="GME81190.1"/>
    </source>
</evidence>
<dbReference type="EMBL" id="BSXS01003384">
    <property type="protein sequence ID" value="GME81190.1"/>
    <property type="molecule type" value="Genomic_DNA"/>
</dbReference>
<organism evidence="1 2">
    <name type="scientific">Ambrosiozyma monospora</name>
    <name type="common">Yeast</name>
    <name type="synonym">Endomycopsis monosporus</name>
    <dbReference type="NCBI Taxonomy" id="43982"/>
    <lineage>
        <taxon>Eukaryota</taxon>
        <taxon>Fungi</taxon>
        <taxon>Dikarya</taxon>
        <taxon>Ascomycota</taxon>
        <taxon>Saccharomycotina</taxon>
        <taxon>Pichiomycetes</taxon>
        <taxon>Pichiales</taxon>
        <taxon>Pichiaceae</taxon>
        <taxon>Ambrosiozyma</taxon>
    </lineage>
</organism>
<evidence type="ECO:0000313" key="2">
    <source>
        <dbReference type="Proteomes" id="UP001165064"/>
    </source>
</evidence>
<dbReference type="Proteomes" id="UP001165064">
    <property type="component" value="Unassembled WGS sequence"/>
</dbReference>